<dbReference type="GO" id="GO:0005694">
    <property type="term" value="C:chromosome"/>
    <property type="evidence" value="ECO:0007669"/>
    <property type="project" value="TreeGrafter"/>
</dbReference>
<dbReference type="PANTHER" id="PTHR46820:SF1">
    <property type="entry name" value="HISTONE-LYSINE N-METHYLTRANSFERASE SETD7"/>
    <property type="match status" value="1"/>
</dbReference>
<dbReference type="GO" id="GO:0070828">
    <property type="term" value="P:heterochromatin organization"/>
    <property type="evidence" value="ECO:0007669"/>
    <property type="project" value="TreeGrafter"/>
</dbReference>
<dbReference type="RefSeq" id="WP_073218578.1">
    <property type="nucleotide sequence ID" value="NZ_FNNS01000007.1"/>
</dbReference>
<dbReference type="Pfam" id="PF07661">
    <property type="entry name" value="MORN_2"/>
    <property type="match status" value="3"/>
</dbReference>
<dbReference type="GO" id="GO:0003682">
    <property type="term" value="F:chromatin binding"/>
    <property type="evidence" value="ECO:0007669"/>
    <property type="project" value="TreeGrafter"/>
</dbReference>
<reference evidence="2" key="1">
    <citation type="submission" date="2016-11" db="EMBL/GenBank/DDBJ databases">
        <authorList>
            <person name="Varghese N."/>
            <person name="Submissions S."/>
        </authorList>
    </citation>
    <scope>NUCLEOTIDE SEQUENCE [LARGE SCALE GENOMIC DNA]</scope>
    <source>
        <strain evidence="2">DSM 26349</strain>
    </source>
</reference>
<dbReference type="EMBL" id="FQYV01000014">
    <property type="protein sequence ID" value="SHJ33547.1"/>
    <property type="molecule type" value="Genomic_DNA"/>
</dbReference>
<gene>
    <name evidence="1" type="ORF">SAMN04487908_11437</name>
</gene>
<protein>
    <submittedName>
        <fullName evidence="1">MORN repeat variant</fullName>
    </submittedName>
</protein>
<dbReference type="Proteomes" id="UP000184172">
    <property type="component" value="Unassembled WGS sequence"/>
</dbReference>
<dbReference type="SUPFAM" id="SSF82185">
    <property type="entry name" value="Histone H3 K4-specific methyltransferase SET7/9 N-terminal domain"/>
    <property type="match status" value="1"/>
</dbReference>
<keyword evidence="2" id="KW-1185">Reference proteome</keyword>
<dbReference type="PANTHER" id="PTHR46820">
    <property type="entry name" value="HISTONE-LYSINE N-METHYLTRANSFERASE SETD7"/>
    <property type="match status" value="1"/>
</dbReference>
<name>A0A1M6IGI7_9FLAO</name>
<dbReference type="STRING" id="797419.SAMN05216556_10738"/>
<dbReference type="InterPro" id="IPR011652">
    <property type="entry name" value="MORN_2"/>
</dbReference>
<sequence>MKLIAFVFFLGITLFPVDVFSQNQVNQLDDNGKPHGTWKKYYEGTEQLRYEGKFHHGKEIGEFKFYCEDCKNQPEAIKKFNRNDDIAEVKFFTKKGNVVSEGQMKGKDRIGEWITYHKNSKIPMIRETYSNGKLHGKQTIYYSNGKITEEVNYNNGLKDGANIYYSTKGVAIKKFQYKDGNLHGPATYYDGHGNLIIEGAYKDNKKHGLWKYYKNGKVTVEETFPKKNRE</sequence>
<evidence type="ECO:0000313" key="2">
    <source>
        <dbReference type="Proteomes" id="UP000184172"/>
    </source>
</evidence>
<dbReference type="Gene3D" id="2.20.110.10">
    <property type="entry name" value="Histone H3 K4-specific methyltransferase SET7/9 N-terminal domain"/>
    <property type="match status" value="3"/>
</dbReference>
<accession>A0A1M6IGI7</accession>
<dbReference type="AlphaFoldDB" id="A0A1M6IGI7"/>
<proteinExistence type="predicted"/>
<evidence type="ECO:0000313" key="1">
    <source>
        <dbReference type="EMBL" id="SHJ33547.1"/>
    </source>
</evidence>
<dbReference type="OrthoDB" id="9785122at2"/>
<organism evidence="1 2">
    <name type="scientific">Aequorivita viscosa</name>
    <dbReference type="NCBI Taxonomy" id="797419"/>
    <lineage>
        <taxon>Bacteria</taxon>
        <taxon>Pseudomonadati</taxon>
        <taxon>Bacteroidota</taxon>
        <taxon>Flavobacteriia</taxon>
        <taxon>Flavobacteriales</taxon>
        <taxon>Flavobacteriaceae</taxon>
        <taxon>Aequorivita</taxon>
    </lineage>
</organism>